<dbReference type="SMART" id="SM00089">
    <property type="entry name" value="PKD"/>
    <property type="match status" value="5"/>
</dbReference>
<dbReference type="SUPFAM" id="SSF53474">
    <property type="entry name" value="alpha/beta-Hydrolases"/>
    <property type="match status" value="1"/>
</dbReference>
<dbReference type="SUPFAM" id="SSF49452">
    <property type="entry name" value="Starch-binding domain-like"/>
    <property type="match status" value="2"/>
</dbReference>
<dbReference type="Pfam" id="PF13620">
    <property type="entry name" value="CarboxypepD_reg"/>
    <property type="match status" value="1"/>
</dbReference>
<dbReference type="InterPro" id="IPR029058">
    <property type="entry name" value="AB_hydrolase_fold"/>
</dbReference>
<keyword evidence="6" id="KW-1133">Transmembrane helix</keyword>
<dbReference type="Gene3D" id="2.60.40.4070">
    <property type="match status" value="4"/>
</dbReference>
<dbReference type="Pfam" id="PF05345">
    <property type="entry name" value="He_PIG"/>
    <property type="match status" value="2"/>
</dbReference>
<dbReference type="InterPro" id="IPR035986">
    <property type="entry name" value="PKD_dom_sf"/>
</dbReference>
<evidence type="ECO:0000256" key="6">
    <source>
        <dbReference type="ARBA" id="ARBA00022989"/>
    </source>
</evidence>
<keyword evidence="10" id="KW-0282">Flagellum</keyword>
<dbReference type="EC" id="3.2.1.1" evidence="3"/>
<gene>
    <name evidence="10" type="ORF">J2S57_000739</name>
</gene>
<organism evidence="10 11">
    <name type="scientific">Kineosporia succinea</name>
    <dbReference type="NCBI Taxonomy" id="84632"/>
    <lineage>
        <taxon>Bacteria</taxon>
        <taxon>Bacillati</taxon>
        <taxon>Actinomycetota</taxon>
        <taxon>Actinomycetes</taxon>
        <taxon>Kineosporiales</taxon>
        <taxon>Kineosporiaceae</taxon>
        <taxon>Kineosporia</taxon>
    </lineage>
</organism>
<dbReference type="InterPro" id="IPR013784">
    <property type="entry name" value="Carb-bd-like_fold"/>
</dbReference>
<reference evidence="10 11" key="1">
    <citation type="submission" date="2023-07" db="EMBL/GenBank/DDBJ databases">
        <title>Sequencing the genomes of 1000 actinobacteria strains.</title>
        <authorList>
            <person name="Klenk H.-P."/>
        </authorList>
    </citation>
    <scope>NUCLEOTIDE SEQUENCE [LARGE SCALE GENOMIC DNA]</scope>
    <source>
        <strain evidence="10 11">DSM 44388</strain>
    </source>
</reference>
<evidence type="ECO:0000256" key="7">
    <source>
        <dbReference type="ARBA" id="ARBA00023136"/>
    </source>
</evidence>
<keyword evidence="5" id="KW-0677">Repeat</keyword>
<evidence type="ECO:0000256" key="8">
    <source>
        <dbReference type="ARBA" id="ARBA00030238"/>
    </source>
</evidence>
<feature type="domain" description="PKD" evidence="9">
    <location>
        <begin position="1028"/>
        <end position="1112"/>
    </location>
</feature>
<dbReference type="CDD" id="cd00146">
    <property type="entry name" value="PKD"/>
    <property type="match status" value="4"/>
</dbReference>
<dbReference type="Proteomes" id="UP001235712">
    <property type="component" value="Unassembled WGS sequence"/>
</dbReference>
<keyword evidence="4" id="KW-0812">Transmembrane</keyword>
<feature type="domain" description="PKD" evidence="9">
    <location>
        <begin position="1117"/>
        <end position="1197"/>
    </location>
</feature>
<dbReference type="EMBL" id="JAUSQZ010000001">
    <property type="protein sequence ID" value="MDP9824990.1"/>
    <property type="molecule type" value="Genomic_DNA"/>
</dbReference>
<dbReference type="InterPro" id="IPR025965">
    <property type="entry name" value="FlgD/Vpr_Ig-like"/>
</dbReference>
<comment type="catalytic activity">
    <reaction evidence="1">
        <text>Endohydrolysis of (1-&gt;4)-alpha-D-glucosidic linkages in polysaccharides containing three or more (1-&gt;4)-alpha-linked D-glucose units.</text>
        <dbReference type="EC" id="3.2.1.1"/>
    </reaction>
</comment>
<dbReference type="InterPro" id="IPR000601">
    <property type="entry name" value="PKD_dom"/>
</dbReference>
<proteinExistence type="predicted"/>
<feature type="domain" description="PKD" evidence="9">
    <location>
        <begin position="960"/>
        <end position="1026"/>
    </location>
</feature>
<evidence type="ECO:0000256" key="4">
    <source>
        <dbReference type="ARBA" id="ARBA00022692"/>
    </source>
</evidence>
<evidence type="ECO:0000313" key="10">
    <source>
        <dbReference type="EMBL" id="MDP9824990.1"/>
    </source>
</evidence>
<comment type="caution">
    <text evidence="10">The sequence shown here is derived from an EMBL/GenBank/DDBJ whole genome shotgun (WGS) entry which is preliminary data.</text>
</comment>
<accession>A0ABT9NYR9</accession>
<dbReference type="InterPro" id="IPR022409">
    <property type="entry name" value="PKD/Chitinase_dom"/>
</dbReference>
<dbReference type="SUPFAM" id="SSF49299">
    <property type="entry name" value="PKD domain"/>
    <property type="match status" value="3"/>
</dbReference>
<dbReference type="InterPro" id="IPR013783">
    <property type="entry name" value="Ig-like_fold"/>
</dbReference>
<evidence type="ECO:0000256" key="5">
    <source>
        <dbReference type="ARBA" id="ARBA00022737"/>
    </source>
</evidence>
<dbReference type="RefSeq" id="WP_307238307.1">
    <property type="nucleotide sequence ID" value="NZ_JAUSQZ010000001.1"/>
</dbReference>
<dbReference type="SUPFAM" id="SSF49478">
    <property type="entry name" value="Cna protein B-type domain"/>
    <property type="match status" value="1"/>
</dbReference>
<dbReference type="PROSITE" id="PS50093">
    <property type="entry name" value="PKD"/>
    <property type="match status" value="3"/>
</dbReference>
<dbReference type="PANTHER" id="PTHR46730">
    <property type="entry name" value="POLYCYSTIN-1"/>
    <property type="match status" value="1"/>
</dbReference>
<keyword evidence="10" id="KW-0969">Cilium</keyword>
<sequence>MIETSLLAFVLTVAVLAKARHTSRRRRRRAHRHASESSLLSYVFGQIRQRVPGLRVPGTRGAGVWVPQLLLRARTWWAALFLMFASVLGVYGYASAAEGFAVTMNSGSAYFTPDGDGQEDRMDTLYCLTESALVDVEVLDSQSRVVRTIDSGIARSGSSPCWWYSQVVSWDGTTDDGRVVADGEYRIRVTATNGEGETAEAFRTVGVFTGQIGALERPEPESTIGGDAVAWRFEPGDDVAVQSLYLYCQPSLLARVDSVSGTHNGTFDSNRCNSGANGLYLDVYWQDDFGYGHWWRSPTVPVTVSNAPTVSIQSGERYFSPDGDSIDDSSTVYYCLTKKSSVVVSIEDASGREVRRLTYAEVNGVVGCYYYATAFEWDGKNEAGDVVANGVYTATVTATDAEGRTGEATRRIGVEVGTRGQLVTPAEGAEISGNVAWVFKPAENVAIQRVYVGCPRNPYSSQQTTPDADGTYRGEFDSVPCGAGEVPVIAYVEWSDGFNNVHYWTTSNRVTLTNAPTINLRQRDHAFTPDDDGPGDRWYTSYCLNADATVTSTVRDAAGRVVRTLEEGIARSGGCSYYSYGVEWDGRDGEGELQPDGRYTFHIEATGQRGDKTEESAQIALITSPRGAFVTPKADDTVNGDIAWQFRPAEGVDVRGVYVRCENYAWLSTDYSASADGLFEGTASSRLCNAGANRFQAYVDWVDEFGQSQQSWITVPVTIANDLEVRSLDGDTYFTPDGDGYEDTYTPRFCLSENASVQVTIENEAGVVRRLDRQDDATGTSNCGYYQYSPAWDGKDEDGEDVPAGAYTVRIRAENGSRTAEATNRVGVDRGPFGTVLRPGEGSTLSGLSTFEFKPRENVAIQRVYFCLNNYGCFDVPAVSAAGTWKTTIPTGSLPQGETVLRTYLYWQDPFGNSNHIWYAPDTNVTVDNNAIALSVTPHGLTGPAPLAATLDINASDPRGGTLNYTVNWGDGTTGTGEIAPPYTQFSPTHTYNRTGVFVGSVSVRNASGSTSSSFRATVTGAGSNTPPTAQLRVDPVTGVAPLKVQAEIGGTDAENNELSYTLDFGDGTAREAGRLPRTEVAHTYARPGTYITRLVVSDGKASDARTAIVRVAPDAPLGARAGDDQSAVVNTAVQFDGSASTPSAGIEAYRWAFGDGTTGEGARVEHTYTEPGTYTAKLTVQMNGELKTDEVTVTVTPVPREPGLKITVTDGSSPLGSANVQVQAADGKRFSAVTAATGEGVLQLPDGEYTVYAWKQGYVPASGQATVKDGSGELTLTVTAGRVATSELTSEPLTREEIIEAGIDPDDPVNQNVYEFEVHIALDPLPGQPAPEPLPLTGITNGTSFPACPAATDGSVEASCGGGGGTATFEYAGSTVTMAVHLVDDKPEILWLIVPGKAKWLKEFFQVQMLVTNLAPDPFNLDQGTATLTLPEGLALAPLTPAQSTTVSVPRVAGGASQAATWIVRGDKEGEYTLSADYAGVLEPIGEPLTMHAELSKPLKVWGGSALKMDFEVDETAHVDQPYYATVRLTNVADVPIYNASVELLPNPDGNYIFQPLQERTFSVAELKAGATVEHEYILVPEVSGVVDLEKSFVVKTGGNSYFPIEIKTHPVNHHYGGDYDFTVTPLKAKAGLTWEPLPASYQATGYKVFMTPKRNQEFGTEPVQVDTTVVPTKDGHLRAIVRDLVPHEAVYFAISTVVDGRTIMLHPLRSVTPLEDAREPVASISFDTRGGSGTVCLADGEESRNVRVTYRYSDEFGLRSYRFSHPAATEKTLDDGPTQFETQAQDVVIHRGEKLRLSASAVGISGDAPAATEEVLTTGCAVKDVVVLASGLTTSLEPGEASVSQPVVCPDRARADGWLGSMATNGCDGRDGGTNVRDVPGNLLDYFTARGFVAGASRSAPNRTLLEFSYNGADVDCYGAGGVTFVPRKFTSEETIEELGNVLIKSNAKGADFFDALARYRSCWQERYGTDLRYTLVGHSLGGYESLGILEEALRRRNSKIIANVVTVDGAVKPEVIVDTISIGQCGFKEDDWRRWVGDAATVALRLDQRTGRIIQRVSTLARASGPTWARDVIREAQAAGVKVATTTNTKDGCLLTGATIEDESAHRRQWTIDTGGTGINRHSAALNHHNLPTEMPGYPLADFLDALVQPSVPAANAANAAKAADAAKAAKAARVSASAAGTITGRLVRSGTTQPDDGQVTVVGAGVTRGAQVADDGTFTVANLPDGDYRVYAWSSDPATSGTWIGGTSAETARTFAVAGPTAIGDISAAVAPKVRVTLLDPAGKPVKDAVAALLDDERVAVVSGSADENGMIQLSAPAGGYRLTAGSLSTDPVEQALELNGDQTVTLELKPGAVVTAVVKDKSGNPVPGALVQLKHDGEIVDVGFTDARGEYRFLGHDPATYVVSFAKGFSAADISEVELPVTPVTGDPAAGTVTYATSTAPVITSAAPPASAELGKPFSFAFTASGSPAPEFTLGQGELPKGLTLKSDGSLTGNPTQAGKFSFTVKATNSAGSVESDSFTITMADPEAGKPVITSGAPPAADLGTPYSFTVTATGDPAPTFAVASGALPDGLTLASSGEIAGTPTRAGDFTFTVKAVNDKGNVTSGPLKITVAARPSAGLKVDVVVSADFPKPSKGLTSPKVTTTGDRRLLVAFVAANQRKENEKEQTSVSGGGLTWKRAVNSSVSSGAADIWQAWTDKPFSDVVTAMIDDRRMSGSITVVAFEGAASAAVSTGKADGNDKRPQVALTAKKAGSQIWAVGHDAKRPVAHVVDPGQSMVHEFLDDSNKETFWVQRLTDPTTKTGPVTMGATVPEKGKWQMAAVEIAVP</sequence>
<evidence type="ECO:0000256" key="3">
    <source>
        <dbReference type="ARBA" id="ARBA00012595"/>
    </source>
</evidence>
<evidence type="ECO:0000256" key="2">
    <source>
        <dbReference type="ARBA" id="ARBA00004141"/>
    </source>
</evidence>
<protein>
    <recommendedName>
        <fullName evidence="3">alpha-amylase</fullName>
        <ecNumber evidence="3">3.2.1.1</ecNumber>
    </recommendedName>
    <alternativeName>
        <fullName evidence="8">1,4-alpha-D-glucan glucanohydrolase</fullName>
    </alternativeName>
</protein>
<keyword evidence="10" id="KW-0966">Cell projection</keyword>
<evidence type="ECO:0000259" key="9">
    <source>
        <dbReference type="PROSITE" id="PS50093"/>
    </source>
</evidence>
<keyword evidence="7" id="KW-0472">Membrane</keyword>
<dbReference type="SUPFAM" id="SSF49313">
    <property type="entry name" value="Cadherin-like"/>
    <property type="match status" value="2"/>
</dbReference>
<evidence type="ECO:0000313" key="11">
    <source>
        <dbReference type="Proteomes" id="UP001235712"/>
    </source>
</evidence>
<keyword evidence="11" id="KW-1185">Reference proteome</keyword>
<dbReference type="Pfam" id="PF13860">
    <property type="entry name" value="FlgD_ig"/>
    <property type="match status" value="4"/>
</dbReference>
<dbReference type="Gene3D" id="2.60.40.10">
    <property type="entry name" value="Immunoglobulins"/>
    <property type="match status" value="6"/>
</dbReference>
<dbReference type="Gene3D" id="2.60.40.1120">
    <property type="entry name" value="Carboxypeptidase-like, regulatory domain"/>
    <property type="match status" value="1"/>
</dbReference>
<dbReference type="InterPro" id="IPR015919">
    <property type="entry name" value="Cadherin-like_sf"/>
</dbReference>
<comment type="subcellular location">
    <subcellularLocation>
        <location evidence="2">Membrane</location>
        <topology evidence="2">Multi-pass membrane protein</topology>
    </subcellularLocation>
</comment>
<name>A0ABT9NYR9_9ACTN</name>
<dbReference type="Pfam" id="PF18911">
    <property type="entry name" value="PKD_4"/>
    <property type="match status" value="3"/>
</dbReference>
<evidence type="ECO:0000256" key="1">
    <source>
        <dbReference type="ARBA" id="ARBA00000548"/>
    </source>
</evidence>
<dbReference type="PANTHER" id="PTHR46730:SF4">
    <property type="entry name" value="POLYCYSTIC KIDNEY DISEASE PROTEIN 1-LIKE 1"/>
    <property type="match status" value="1"/>
</dbReference>